<evidence type="ECO:0000256" key="1">
    <source>
        <dbReference type="ARBA" id="ARBA00022723"/>
    </source>
</evidence>
<evidence type="ECO:0000313" key="8">
    <source>
        <dbReference type="EMBL" id="CZR68334.1"/>
    </source>
</evidence>
<dbReference type="STRING" id="576137.A0A1L7XTG8"/>
<dbReference type="PANTHER" id="PTHR47660">
    <property type="entry name" value="TRANSCRIPTION FACTOR WITH C2H2 AND ZN(2)-CYS(6) DNA BINDING DOMAIN (EUROFUNG)-RELATED-RELATED"/>
    <property type="match status" value="1"/>
</dbReference>
<dbReference type="EMBL" id="FJOG01000053">
    <property type="protein sequence ID" value="CZR68334.1"/>
    <property type="molecule type" value="Genomic_DNA"/>
</dbReference>
<dbReference type="CDD" id="cd12148">
    <property type="entry name" value="fungal_TF_MHR"/>
    <property type="match status" value="1"/>
</dbReference>
<keyword evidence="4" id="KW-0804">Transcription</keyword>
<dbReference type="Proteomes" id="UP000184330">
    <property type="component" value="Unassembled WGS sequence"/>
</dbReference>
<evidence type="ECO:0000256" key="5">
    <source>
        <dbReference type="ARBA" id="ARBA00023242"/>
    </source>
</evidence>
<feature type="compositionally biased region" description="Polar residues" evidence="6">
    <location>
        <begin position="220"/>
        <end position="237"/>
    </location>
</feature>
<evidence type="ECO:0000256" key="4">
    <source>
        <dbReference type="ARBA" id="ARBA00023163"/>
    </source>
</evidence>
<keyword evidence="2" id="KW-0862">Zinc</keyword>
<dbReference type="GO" id="GO:0000981">
    <property type="term" value="F:DNA-binding transcription factor activity, RNA polymerase II-specific"/>
    <property type="evidence" value="ECO:0007669"/>
    <property type="project" value="InterPro"/>
</dbReference>
<protein>
    <recommendedName>
        <fullName evidence="7">Zn(2)-C6 fungal-type domain-containing protein</fullName>
    </recommendedName>
</protein>
<evidence type="ECO:0000256" key="2">
    <source>
        <dbReference type="ARBA" id="ARBA00022833"/>
    </source>
</evidence>
<gene>
    <name evidence="8" type="ORF">PAC_18233</name>
</gene>
<dbReference type="GO" id="GO:0006351">
    <property type="term" value="P:DNA-templated transcription"/>
    <property type="evidence" value="ECO:0007669"/>
    <property type="project" value="InterPro"/>
</dbReference>
<dbReference type="GO" id="GO:0003677">
    <property type="term" value="F:DNA binding"/>
    <property type="evidence" value="ECO:0007669"/>
    <property type="project" value="InterPro"/>
</dbReference>
<dbReference type="InterPro" id="IPR007219">
    <property type="entry name" value="XnlR_reg_dom"/>
</dbReference>
<accession>A0A1L7XTG8</accession>
<dbReference type="GO" id="GO:0008270">
    <property type="term" value="F:zinc ion binding"/>
    <property type="evidence" value="ECO:0007669"/>
    <property type="project" value="InterPro"/>
</dbReference>
<dbReference type="PROSITE" id="PS50048">
    <property type="entry name" value="ZN2_CY6_FUNGAL_2"/>
    <property type="match status" value="1"/>
</dbReference>
<evidence type="ECO:0000259" key="7">
    <source>
        <dbReference type="PROSITE" id="PS50048"/>
    </source>
</evidence>
<sequence>MPAHVHAVDQLTNARFVNEHLTEVLALLDLSLNAYKPRPSSDSLRRHTKLHSPLRTRLKSRKKSCQACVKSKTRCSGERPCCSSCRKRKSSCSYDIAAPDWTPDRLPIQATTPNNSLVHSESAAEYLEDNRIDTLPLDLETTLPVMNRSTFGEIGDPGPLNTVTFDNALPTDSFFADVFQSSTHNEHLAFESLFHRTITGDLLVSNYSTRYTLEQLSGQSGDSFLTSSDSTSVNFGNHNEAADRGRGQSNEPILPVLSPRDSSEPDNPWAMEWCADAAQLESLPALGLSNDHIPPRYFAIEGMSTSTWDNLQKTIRLAIEHGPWAAISLANFPSKEKLDCCIDLYFARFHAAPNTSLKELLSIPHRPTFNTNQAPVVLVLAMVTIGACYSNLERSHQFAIALSELNRRLVWYTAEHDPGFIRTDYYVMAQLLQSIFGSCSGNKRLLELNESSRSNLVNNAACMGLFHATYACHKIGDSSEERWRSWIQEENLCRLGWGVYLYDSSVSFQLNKRPYASLATIHLSLPNSSELWEAESAQAWDALHPSSDLAPSRRLFRPLICSILSDNAQAIIGTITDWEHRRIILSTVSRILWSSKEMAASFTPYFNRGWARKGRDDILGVLNFISQSFRRDISSMTTPRELQYFASQIQILHMSQLYAAGDLMDWLLALLRDGQHYEESKQRMINWALESTSRVRKVAYHSAQVLGIIRKLPYNHPMEPFNAFYAGVILWHMAWILQMSPHSPHAHDAQHNIQVRLDQLNFADEEAFESQDRTLVPHSEAVHTWIWSPETLGSVTVGIHGVPNITSTSGPQQIRQQVAEMLDHMPVWGMAQKFRNAVYRLVKI</sequence>
<keyword evidence="9" id="KW-1185">Reference proteome</keyword>
<dbReference type="SMART" id="SM00066">
    <property type="entry name" value="GAL4"/>
    <property type="match status" value="1"/>
</dbReference>
<dbReference type="CDD" id="cd00067">
    <property type="entry name" value="GAL4"/>
    <property type="match status" value="1"/>
</dbReference>
<dbReference type="PANTHER" id="PTHR47660:SF2">
    <property type="entry name" value="TRANSCRIPTION FACTOR WITH C2H2 AND ZN(2)-CYS(6) DNA BINDING DOMAIN (EUROFUNG)"/>
    <property type="match status" value="1"/>
</dbReference>
<evidence type="ECO:0000256" key="6">
    <source>
        <dbReference type="SAM" id="MobiDB-lite"/>
    </source>
</evidence>
<proteinExistence type="predicted"/>
<dbReference type="Pfam" id="PF00172">
    <property type="entry name" value="Zn_clus"/>
    <property type="match status" value="1"/>
</dbReference>
<name>A0A1L7XTG8_9HELO</name>
<evidence type="ECO:0000313" key="9">
    <source>
        <dbReference type="Proteomes" id="UP000184330"/>
    </source>
</evidence>
<dbReference type="Pfam" id="PF04082">
    <property type="entry name" value="Fungal_trans"/>
    <property type="match status" value="1"/>
</dbReference>
<dbReference type="OrthoDB" id="3557599at2759"/>
<evidence type="ECO:0000256" key="3">
    <source>
        <dbReference type="ARBA" id="ARBA00023015"/>
    </source>
</evidence>
<dbReference type="AlphaFoldDB" id="A0A1L7XTG8"/>
<dbReference type="SUPFAM" id="SSF57701">
    <property type="entry name" value="Zn2/Cys6 DNA-binding domain"/>
    <property type="match status" value="1"/>
</dbReference>
<keyword evidence="1" id="KW-0479">Metal-binding</keyword>
<keyword evidence="3" id="KW-0805">Transcription regulation</keyword>
<feature type="domain" description="Zn(2)-C6 fungal-type" evidence="7">
    <location>
        <begin position="64"/>
        <end position="94"/>
    </location>
</feature>
<reference evidence="8 9" key="1">
    <citation type="submission" date="2016-03" db="EMBL/GenBank/DDBJ databases">
        <authorList>
            <person name="Ploux O."/>
        </authorList>
    </citation>
    <scope>NUCLEOTIDE SEQUENCE [LARGE SCALE GENOMIC DNA]</scope>
    <source>
        <strain evidence="8 9">UAMH 11012</strain>
    </source>
</reference>
<feature type="region of interest" description="Disordered" evidence="6">
    <location>
        <begin position="220"/>
        <end position="265"/>
    </location>
</feature>
<dbReference type="InterPro" id="IPR036864">
    <property type="entry name" value="Zn2-C6_fun-type_DNA-bd_sf"/>
</dbReference>
<organism evidence="8 9">
    <name type="scientific">Phialocephala subalpina</name>
    <dbReference type="NCBI Taxonomy" id="576137"/>
    <lineage>
        <taxon>Eukaryota</taxon>
        <taxon>Fungi</taxon>
        <taxon>Dikarya</taxon>
        <taxon>Ascomycota</taxon>
        <taxon>Pezizomycotina</taxon>
        <taxon>Leotiomycetes</taxon>
        <taxon>Helotiales</taxon>
        <taxon>Mollisiaceae</taxon>
        <taxon>Phialocephala</taxon>
        <taxon>Phialocephala fortinii species complex</taxon>
    </lineage>
</organism>
<keyword evidence="5" id="KW-0539">Nucleus</keyword>
<dbReference type="Gene3D" id="4.10.240.10">
    <property type="entry name" value="Zn(2)-C6 fungal-type DNA-binding domain"/>
    <property type="match status" value="1"/>
</dbReference>
<dbReference type="InterPro" id="IPR001138">
    <property type="entry name" value="Zn2Cys6_DnaBD"/>
</dbReference>